<dbReference type="OrthoDB" id="7861086at2"/>
<dbReference type="STRING" id="245187.SAMN04488003_11141"/>
<dbReference type="RefSeq" id="WP_089902520.1">
    <property type="nucleotide sequence ID" value="NZ_FOCI01000011.1"/>
</dbReference>
<dbReference type="EMBL" id="FOCI01000011">
    <property type="protein sequence ID" value="SEN20991.1"/>
    <property type="molecule type" value="Genomic_DNA"/>
</dbReference>
<dbReference type="Proteomes" id="UP000199585">
    <property type="component" value="Unassembled WGS sequence"/>
</dbReference>
<organism evidence="2 3">
    <name type="scientific">Loktanella fryxellensis</name>
    <dbReference type="NCBI Taxonomy" id="245187"/>
    <lineage>
        <taxon>Bacteria</taxon>
        <taxon>Pseudomonadati</taxon>
        <taxon>Pseudomonadota</taxon>
        <taxon>Alphaproteobacteria</taxon>
        <taxon>Rhodobacterales</taxon>
        <taxon>Roseobacteraceae</taxon>
        <taxon>Loktanella</taxon>
    </lineage>
</organism>
<dbReference type="AlphaFoldDB" id="A0A1H8EN26"/>
<keyword evidence="3" id="KW-1185">Reference proteome</keyword>
<name>A0A1H8EN26_9RHOB</name>
<protein>
    <submittedName>
        <fullName evidence="2">Uncharacterized protein</fullName>
    </submittedName>
</protein>
<keyword evidence="1" id="KW-1133">Transmembrane helix</keyword>
<gene>
    <name evidence="2" type="ORF">SAMN04488003_11141</name>
</gene>
<accession>A0A1H8EN26</accession>
<evidence type="ECO:0000256" key="1">
    <source>
        <dbReference type="SAM" id="Phobius"/>
    </source>
</evidence>
<reference evidence="2 3" key="1">
    <citation type="submission" date="2016-10" db="EMBL/GenBank/DDBJ databases">
        <authorList>
            <person name="de Groot N.N."/>
        </authorList>
    </citation>
    <scope>NUCLEOTIDE SEQUENCE [LARGE SCALE GENOMIC DNA]</scope>
    <source>
        <strain evidence="2 3">DSM 16213</strain>
    </source>
</reference>
<feature type="transmembrane region" description="Helical" evidence="1">
    <location>
        <begin position="21"/>
        <end position="41"/>
    </location>
</feature>
<evidence type="ECO:0000313" key="3">
    <source>
        <dbReference type="Proteomes" id="UP000199585"/>
    </source>
</evidence>
<proteinExistence type="predicted"/>
<keyword evidence="1" id="KW-0472">Membrane</keyword>
<evidence type="ECO:0000313" key="2">
    <source>
        <dbReference type="EMBL" id="SEN20991.1"/>
    </source>
</evidence>
<keyword evidence="1" id="KW-0812">Transmembrane</keyword>
<feature type="transmembrane region" description="Helical" evidence="1">
    <location>
        <begin position="47"/>
        <end position="69"/>
    </location>
</feature>
<sequence length="99" mass="10869">MDKLRSLWLGDLPLRDAFWGWAVRGGLTVNVTTTLLFLWLVSRDQPWLALALGYGCSVPYNIVAVIGVWRSAARHDGLPLHADLARGTVIALMAVLSVL</sequence>